<dbReference type="RefSeq" id="WP_038563234.1">
    <property type="nucleotide sequence ID" value="NZ_CP008876.1"/>
</dbReference>
<gene>
    <name evidence="1" type="ORF">GZ22_13415</name>
</gene>
<dbReference type="GeneID" id="34221208"/>
<dbReference type="KEGG" id="tap:GZ22_13415"/>
<sequence>MAKDVMIDQAELETAKSSAAKLKESLDNTYAQGEALLSLVQGSSWEGKSRDSFLAYLELLLQYHADLKDAASLQKKALDNIENYQSDFQNHNLVKEVKSL</sequence>
<dbReference type="SUPFAM" id="SSF140453">
    <property type="entry name" value="EsxAB dimer-like"/>
    <property type="match status" value="1"/>
</dbReference>
<reference evidence="1 2" key="1">
    <citation type="submission" date="2014-07" db="EMBL/GenBank/DDBJ databases">
        <title>Complete genome sequence of a moderately halophilic bacterium Terribacillus aidingensis MP602, isolated from Cryptomeria fortunei in Tianmu mountain in China.</title>
        <authorList>
            <person name="Wang Y."/>
            <person name="Lu P."/>
            <person name="Zhang L."/>
        </authorList>
    </citation>
    <scope>NUCLEOTIDE SEQUENCE [LARGE SCALE GENOMIC DNA]</scope>
    <source>
        <strain evidence="1 2">MP602</strain>
    </source>
</reference>
<organism evidence="1 2">
    <name type="scientific">Terribacillus saccharophilus</name>
    <dbReference type="NCBI Taxonomy" id="361277"/>
    <lineage>
        <taxon>Bacteria</taxon>
        <taxon>Bacillati</taxon>
        <taxon>Bacillota</taxon>
        <taxon>Bacilli</taxon>
        <taxon>Bacillales</taxon>
        <taxon>Bacillaceae</taxon>
        <taxon>Terribacillus</taxon>
    </lineage>
</organism>
<evidence type="ECO:0008006" key="3">
    <source>
        <dbReference type="Google" id="ProtNLM"/>
    </source>
</evidence>
<protein>
    <recommendedName>
        <fullName evidence="3">Proteins of 100 residues with WXG</fullName>
    </recommendedName>
</protein>
<name>A0A075LL78_9BACI</name>
<evidence type="ECO:0000313" key="2">
    <source>
        <dbReference type="Proteomes" id="UP000027980"/>
    </source>
</evidence>
<dbReference type="Proteomes" id="UP000027980">
    <property type="component" value="Chromosome"/>
</dbReference>
<dbReference type="InterPro" id="IPR036689">
    <property type="entry name" value="ESAT-6-like_sf"/>
</dbReference>
<dbReference type="OrthoDB" id="2224332at2"/>
<dbReference type="AlphaFoldDB" id="A0A075LL78"/>
<proteinExistence type="predicted"/>
<accession>A0A075LL78</accession>
<dbReference type="EMBL" id="CP008876">
    <property type="protein sequence ID" value="AIF67530.1"/>
    <property type="molecule type" value="Genomic_DNA"/>
</dbReference>
<dbReference type="InterPro" id="IPR010310">
    <property type="entry name" value="T7SS_ESAT-6-like"/>
</dbReference>
<dbReference type="HOGENOM" id="CLU_180653_0_0_9"/>
<dbReference type="Pfam" id="PF06013">
    <property type="entry name" value="WXG100"/>
    <property type="match status" value="1"/>
</dbReference>
<evidence type="ECO:0000313" key="1">
    <source>
        <dbReference type="EMBL" id="AIF67530.1"/>
    </source>
</evidence>